<evidence type="ECO:0000313" key="4">
    <source>
        <dbReference type="Proteomes" id="UP000032811"/>
    </source>
</evidence>
<dbReference type="RefSeq" id="WP_021122189.1">
    <property type="nucleotide sequence ID" value="NZ_CDNJ01000026.1"/>
</dbReference>
<feature type="domain" description="MurNAc-LAA" evidence="2">
    <location>
        <begin position="63"/>
        <end position="175"/>
    </location>
</feature>
<dbReference type="EMBL" id="LN679999">
    <property type="protein sequence ID" value="CEJ75462.1"/>
    <property type="molecule type" value="Genomic_DNA"/>
</dbReference>
<organism evidence="3 4">
    <name type="scientific">Paraclostridium sordellii</name>
    <name type="common">Clostridium sordellii</name>
    <dbReference type="NCBI Taxonomy" id="1505"/>
    <lineage>
        <taxon>Bacteria</taxon>
        <taxon>Bacillati</taxon>
        <taxon>Bacillota</taxon>
        <taxon>Clostridia</taxon>
        <taxon>Peptostreptococcales</taxon>
        <taxon>Peptostreptococcaceae</taxon>
        <taxon>Paraclostridium</taxon>
    </lineage>
</organism>
<dbReference type="SMART" id="SM00646">
    <property type="entry name" value="Ami_3"/>
    <property type="match status" value="1"/>
</dbReference>
<evidence type="ECO:0000256" key="1">
    <source>
        <dbReference type="ARBA" id="ARBA00022801"/>
    </source>
</evidence>
<accession>A0ABM9RU91</accession>
<dbReference type="PANTHER" id="PTHR30404">
    <property type="entry name" value="N-ACETYLMURAMOYL-L-ALANINE AMIDASE"/>
    <property type="match status" value="1"/>
</dbReference>
<dbReference type="CDD" id="cd02696">
    <property type="entry name" value="MurNAc-LAA"/>
    <property type="match status" value="1"/>
</dbReference>
<name>A0ABM9RU91_PARSO</name>
<keyword evidence="1" id="KW-0378">Hydrolase</keyword>
<dbReference type="InterPro" id="IPR002508">
    <property type="entry name" value="MurNAc-LAA_cat"/>
</dbReference>
<keyword evidence="3" id="KW-0614">Plasmid</keyword>
<dbReference type="Gene3D" id="3.40.630.40">
    <property type="entry name" value="Zn-dependent exopeptidases"/>
    <property type="match status" value="1"/>
</dbReference>
<reference evidence="3 4" key="1">
    <citation type="submission" date="2014-11" db="EMBL/GenBank/DDBJ databases">
        <authorList>
            <person name="Aslett M.A."/>
            <person name="De Silva N."/>
        </authorList>
    </citation>
    <scope>NUCLEOTIDE SEQUENCE [LARGE SCALE GENOMIC DNA]</scope>
    <source>
        <strain evidence="3 4">ATCC9714</strain>
        <plasmid evidence="3 4">pCS1</plasmid>
    </source>
</reference>
<sequence length="220" mass="24754">MKKLVIDLGHGGSDPGAVGQNKTHEADKVLDIGKILNELLKSYDLDFKFTRLSDRNISLMERAKIANDFKADYFLSIHINSTENKSVRGVEVWQYSNENDKLNKFSSGVCEDISKIFNIRNRGVKLSKELSVLKNTKMPASLIEVDFISNIDAEKDLNVNDNIKAIALAIRNNLIKLLELELPTNDMLYKVCIGAYKDKNNAMNQVKLAKDKGFANAYII</sequence>
<evidence type="ECO:0000313" key="3">
    <source>
        <dbReference type="EMBL" id="CEJ75462.1"/>
    </source>
</evidence>
<dbReference type="PANTHER" id="PTHR30404:SF0">
    <property type="entry name" value="N-ACETYLMURAMOYL-L-ALANINE AMIDASE AMIC"/>
    <property type="match status" value="1"/>
</dbReference>
<proteinExistence type="predicted"/>
<gene>
    <name evidence="3" type="ORF">ATCC9714PCS11_00031</name>
</gene>
<dbReference type="Proteomes" id="UP000032811">
    <property type="component" value="Plasmid pCS1"/>
</dbReference>
<geneLocation type="plasmid" evidence="3 4">
    <name>pCS1</name>
</geneLocation>
<evidence type="ECO:0000259" key="2">
    <source>
        <dbReference type="SMART" id="SM00646"/>
    </source>
</evidence>
<keyword evidence="4" id="KW-1185">Reference proteome</keyword>
<dbReference type="GeneID" id="97539191"/>
<dbReference type="SUPFAM" id="SSF53187">
    <property type="entry name" value="Zn-dependent exopeptidases"/>
    <property type="match status" value="1"/>
</dbReference>
<dbReference type="InterPro" id="IPR050695">
    <property type="entry name" value="N-acetylmuramoyl_amidase_3"/>
</dbReference>
<protein>
    <submittedName>
        <fullName evidence="3">N-acetylmuramoyl-L-alanine amidase familyprotein</fullName>
    </submittedName>
</protein>
<dbReference type="Pfam" id="PF01520">
    <property type="entry name" value="Amidase_3"/>
    <property type="match status" value="1"/>
</dbReference>